<dbReference type="Proteomes" id="UP000645612">
    <property type="component" value="Unassembled WGS sequence"/>
</dbReference>
<dbReference type="EMBL" id="JAEDXG010000009">
    <property type="protein sequence ID" value="MBH9697119.1"/>
    <property type="molecule type" value="Genomic_DNA"/>
</dbReference>
<dbReference type="AlphaFoldDB" id="A0A8I1DJP2"/>
<feature type="transmembrane region" description="Helical" evidence="1">
    <location>
        <begin position="16"/>
        <end position="41"/>
    </location>
</feature>
<keyword evidence="1" id="KW-0472">Membrane</keyword>
<proteinExistence type="predicted"/>
<accession>A0A8I1DJP2</accession>
<evidence type="ECO:0000256" key="1">
    <source>
        <dbReference type="SAM" id="Phobius"/>
    </source>
</evidence>
<protein>
    <submittedName>
        <fullName evidence="2">Uncharacterized protein</fullName>
    </submittedName>
</protein>
<sequence length="49" mass="5633">MSATVERPLSRPFRPAVLGCYIDAIATLDAIVTSAVMSYWLHRRLDRRR</sequence>
<keyword evidence="1" id="KW-0812">Transmembrane</keyword>
<dbReference type="RefSeq" id="WP_176130426.1">
    <property type="nucleotide sequence ID" value="NZ_CADDZZ010000008.1"/>
</dbReference>
<name>A0A8I1DJP2_BURCE</name>
<keyword evidence="1" id="KW-1133">Transmembrane helix</keyword>
<reference evidence="2" key="1">
    <citation type="submission" date="2020-12" db="EMBL/GenBank/DDBJ databases">
        <title>Burkholderia cepacia complex in Mexico.</title>
        <authorList>
            <person name="Estrada P."/>
        </authorList>
    </citation>
    <scope>NUCLEOTIDE SEQUENCE</scope>
    <source>
        <strain evidence="2">871</strain>
    </source>
</reference>
<organism evidence="2 3">
    <name type="scientific">Burkholderia cepacia</name>
    <name type="common">Pseudomonas cepacia</name>
    <dbReference type="NCBI Taxonomy" id="292"/>
    <lineage>
        <taxon>Bacteria</taxon>
        <taxon>Pseudomonadati</taxon>
        <taxon>Pseudomonadota</taxon>
        <taxon>Betaproteobacteria</taxon>
        <taxon>Burkholderiales</taxon>
        <taxon>Burkholderiaceae</taxon>
        <taxon>Burkholderia</taxon>
        <taxon>Burkholderia cepacia complex</taxon>
    </lineage>
</organism>
<evidence type="ECO:0000313" key="3">
    <source>
        <dbReference type="Proteomes" id="UP000645612"/>
    </source>
</evidence>
<comment type="caution">
    <text evidence="2">The sequence shown here is derived from an EMBL/GenBank/DDBJ whole genome shotgun (WGS) entry which is preliminary data.</text>
</comment>
<gene>
    <name evidence="2" type="ORF">JAO13_11795</name>
</gene>
<evidence type="ECO:0000313" key="2">
    <source>
        <dbReference type="EMBL" id="MBH9697119.1"/>
    </source>
</evidence>